<dbReference type="InterPro" id="IPR056823">
    <property type="entry name" value="TEN-like_YD-shell"/>
</dbReference>
<feature type="domain" description="RHS protein conserved region" evidence="3">
    <location>
        <begin position="1332"/>
        <end position="1369"/>
    </location>
</feature>
<dbReference type="PANTHER" id="PTHR32305:SF15">
    <property type="entry name" value="PROTEIN RHSA-RELATED"/>
    <property type="match status" value="1"/>
</dbReference>
<dbReference type="Pfam" id="PF25023">
    <property type="entry name" value="TEN_YD-shell"/>
    <property type="match status" value="2"/>
</dbReference>
<evidence type="ECO:0000256" key="1">
    <source>
        <dbReference type="ARBA" id="ARBA00022737"/>
    </source>
</evidence>
<dbReference type="SUPFAM" id="SSF63829">
    <property type="entry name" value="Calcium-dependent phosphotriesterase"/>
    <property type="match status" value="1"/>
</dbReference>
<dbReference type="PANTHER" id="PTHR32305">
    <property type="match status" value="1"/>
</dbReference>
<dbReference type="InterPro" id="IPR001826">
    <property type="entry name" value="RHS"/>
</dbReference>
<evidence type="ECO:0000259" key="3">
    <source>
        <dbReference type="Pfam" id="PF03527"/>
    </source>
</evidence>
<dbReference type="InterPro" id="IPR045351">
    <property type="entry name" value="DUF6531"/>
</dbReference>
<protein>
    <submittedName>
        <fullName evidence="6">RHS repeat-associated protein</fullName>
    </submittedName>
</protein>
<proteinExistence type="predicted"/>
<keyword evidence="1" id="KW-0677">Repeat</keyword>
<dbReference type="InterPro" id="IPR031325">
    <property type="entry name" value="RHS_repeat"/>
</dbReference>
<feature type="domain" description="DUF6531" evidence="4">
    <location>
        <begin position="354"/>
        <end position="427"/>
    </location>
</feature>
<name>A0A4R7UV31_9PSED</name>
<feature type="domain" description="Teneurin-like YD-shell" evidence="5">
    <location>
        <begin position="778"/>
        <end position="906"/>
    </location>
</feature>
<evidence type="ECO:0000313" key="6">
    <source>
        <dbReference type="EMBL" id="TDV39884.1"/>
    </source>
</evidence>
<evidence type="ECO:0000313" key="7">
    <source>
        <dbReference type="Proteomes" id="UP000295804"/>
    </source>
</evidence>
<comment type="caution">
    <text evidence="6">The sequence shown here is derived from an EMBL/GenBank/DDBJ whole genome shotgun (WGS) entry which is preliminary data.</text>
</comment>
<feature type="region of interest" description="Disordered" evidence="2">
    <location>
        <begin position="303"/>
        <end position="343"/>
    </location>
</feature>
<feature type="domain" description="Teneurin-like YD-shell" evidence="5">
    <location>
        <begin position="1055"/>
        <end position="1224"/>
    </location>
</feature>
<organism evidence="6 7">
    <name type="scientific">Pseudomonas helmanticensis</name>
    <dbReference type="NCBI Taxonomy" id="1471381"/>
    <lineage>
        <taxon>Bacteria</taxon>
        <taxon>Pseudomonadati</taxon>
        <taxon>Pseudomonadota</taxon>
        <taxon>Gammaproteobacteria</taxon>
        <taxon>Pseudomonadales</taxon>
        <taxon>Pseudomonadaceae</taxon>
        <taxon>Pseudomonas</taxon>
    </lineage>
</organism>
<evidence type="ECO:0000256" key="2">
    <source>
        <dbReference type="SAM" id="MobiDB-lite"/>
    </source>
</evidence>
<dbReference type="Pfam" id="PF03527">
    <property type="entry name" value="RHS"/>
    <property type="match status" value="1"/>
</dbReference>
<dbReference type="RefSeq" id="WP_134177839.1">
    <property type="nucleotide sequence ID" value="NZ_SOCQ01000021.1"/>
</dbReference>
<dbReference type="Pfam" id="PF20148">
    <property type="entry name" value="DUF6531"/>
    <property type="match status" value="1"/>
</dbReference>
<dbReference type="Gene3D" id="3.90.930.1">
    <property type="match status" value="1"/>
</dbReference>
<reference evidence="6 7" key="1">
    <citation type="submission" date="2019-03" db="EMBL/GenBank/DDBJ databases">
        <title>Genomic analyses of the natural microbiome of Caenorhabditis elegans.</title>
        <authorList>
            <person name="Samuel B."/>
        </authorList>
    </citation>
    <scope>NUCLEOTIDE SEQUENCE [LARGE SCALE GENOMIC DNA]</scope>
    <source>
        <strain evidence="6 7">BIGb0525</strain>
    </source>
</reference>
<sequence length="1562" mass="174543">MTEVAGAQKREPQVAVVPLNTLDVQDVGRGAARFDAWLRSISGDVVTLDRIKGVAGALPVVGNIMALVDALGDIVTLTKSKQRELLDWVSLGINLIGVLPAPPTMAAARMSLRPTLFLVRQELRNSVKMLLGDSMIEVLVGHLNATIVGTIDDFVKQAQGKLSGILADAGKLGESAVSEIAKGLEAVVNGKLDAKGDARAASQKITTAGNQLLSDPKAAIGNIFGAAFSAYKAVGKGVANSAARNLLPDQAKKLVLTHTGTLRAMGPEIKTQLSKLGDPGTRHSIGWLLQMLSGAVLTWRKRRGHGQSASVKPNATSKAQRKAGEGRLEASSHQAPAKGAANPNKNVACTGTCHSISFSLGSELLRHIDFSLPGAFPIEWSRTYNSRLDAYDQGSLGARWVTELSTRFDCREEGLVFFGSDGRSHDYPLPKVGLFHYDPIENVTLIRSREDQLLLCHGFERKETYVRHGRRYLLAGVVLRNGAGIMLHYEHRHGDESILSDLMTYQDEVTQVLSHLGTLIDDHGRLTGLWEIKDGVPQRQLCSYQYDTFGNLILAQDENGAAWSYQYEHHLITRYTDRTARGMNIEWQGRGADAKAIREWADDGSFDTRLEWDDNIRLTYVTDAYGNETWHYYDILGYTYRIRHPDERSEWFFRDDAKNLVRHVHTDGSTDRFSYDARGNMVEHIRPDDSVEYYAFDDHDQLIKISDAEGGQWQRGYDDRGNLVEAIDPLGNKTEYAYNKAGLPIAIKDANGNEKAIEYNEAGQLTKYVDCSGKASAWAYDARGQMICFTDAAGQSTEYEYRNGQLVLIKHPDKTEERFERDAEGRLLAHVDALGQCTTWSYTAAGFVSERVDAAEQSLRYSWDRLGRLVALENENEQRAHFHYDPLGRLLEERGFDGRTTRYQYNPETGRLDSKFNGQRVIKFNFDSMGRLTDRHANLGGESQSEAYAYDGNGRLVMASNGNSRLNWFHDPAGNLIREHQHYLDLDKPLVAVWKHEYDVLNLRIATVRPDGHKVSWLTYGSGHLLGLRLDDHDLIAYERDDLHREVARHQGNRLLQTQKWDPAGRLQEQLLGHSDDKSTLLKREYKYDAVGQLTEINDTRRGPLAYRYDPVGRLISAVSRLGTETFAFDPASNLLDDAVTQVRRPLDQDTPRSKLLDNLLREYAGTHYEYDERGNLIQRWHNGIYSRMRWDLFDRMVSFDDARLSVDFAYDALGRRLYKNSNAHYKERPEAGSQWNHNEHARKQRELGCGFTLFGWDGDNLAWESSPAQADDGTGRTVHYVFEPGTYIPVAQAVSNGSIQLSGLPDYVGDYTLDDDPLWNHQPTVQSFDAIAWYQCDRLGTPLELTDENGEIAWSAYYKAWGEVREQRSARAQQLGLANPIRFQGQYHDVETGLHYNRHRYYDPGVGRFISKDPVGYAGGLNTYAYAPNPTGWIDPLGLTNTPDGTGKTVPMNNLGIPDRSQFDPKPGITKPYARSSACGPTTAQTASVQGLPCVVCGTVAPKMVADHKDALVVEYYRTGTNDVTHQSSLLAVQSHCPVCSKKQGGHASSYSKCMKTKLGI</sequence>
<dbReference type="EMBL" id="SOCQ01000021">
    <property type="protein sequence ID" value="TDV39884.1"/>
    <property type="molecule type" value="Genomic_DNA"/>
</dbReference>
<evidence type="ECO:0000259" key="4">
    <source>
        <dbReference type="Pfam" id="PF20148"/>
    </source>
</evidence>
<gene>
    <name evidence="6" type="ORF">EDF87_12133</name>
</gene>
<dbReference type="InterPro" id="IPR006530">
    <property type="entry name" value="YD"/>
</dbReference>
<dbReference type="NCBIfam" id="TIGR03696">
    <property type="entry name" value="Rhs_assc_core"/>
    <property type="match status" value="1"/>
</dbReference>
<dbReference type="Pfam" id="PF05593">
    <property type="entry name" value="RHS_repeat"/>
    <property type="match status" value="2"/>
</dbReference>
<evidence type="ECO:0000259" key="5">
    <source>
        <dbReference type="Pfam" id="PF25023"/>
    </source>
</evidence>
<dbReference type="Proteomes" id="UP000295804">
    <property type="component" value="Unassembled WGS sequence"/>
</dbReference>
<dbReference type="Gene3D" id="2.180.10.10">
    <property type="entry name" value="RHS repeat-associated core"/>
    <property type="match status" value="3"/>
</dbReference>
<dbReference type="CDD" id="cd20743">
    <property type="entry name" value="FIX_RhsA-like"/>
    <property type="match status" value="1"/>
</dbReference>
<dbReference type="InterPro" id="IPR022385">
    <property type="entry name" value="Rhs_assc_core"/>
</dbReference>
<accession>A0A4R7UV31</accession>
<feature type="compositionally biased region" description="Polar residues" evidence="2">
    <location>
        <begin position="307"/>
        <end position="318"/>
    </location>
</feature>
<dbReference type="NCBIfam" id="TIGR01643">
    <property type="entry name" value="YD_repeat_2x"/>
    <property type="match status" value="7"/>
</dbReference>
<dbReference type="InterPro" id="IPR050708">
    <property type="entry name" value="T6SS_VgrG/RHS"/>
</dbReference>